<dbReference type="Pfam" id="PF00037">
    <property type="entry name" value="Fer4"/>
    <property type="match status" value="1"/>
</dbReference>
<dbReference type="PANTHER" id="PTHR42827">
    <property type="entry name" value="IRON-SULFUR CLUSTER-BINDING PROTEIN-RELATED"/>
    <property type="match status" value="1"/>
</dbReference>
<feature type="domain" description="4Fe-4S ferredoxin-type" evidence="5">
    <location>
        <begin position="181"/>
        <end position="210"/>
    </location>
</feature>
<reference evidence="6 7" key="2">
    <citation type="submission" date="2019-09" db="EMBL/GenBank/DDBJ databases">
        <authorList>
            <person name="Jin C."/>
        </authorList>
    </citation>
    <scope>NUCLEOTIDE SEQUENCE [LARGE SCALE GENOMIC DNA]</scope>
    <source>
        <strain evidence="6 7">AN110305</strain>
    </source>
</reference>
<dbReference type="PANTHER" id="PTHR42827:SF1">
    <property type="entry name" value="IRON-SULFUR CLUSTER-BINDING PROTEIN"/>
    <property type="match status" value="1"/>
</dbReference>
<evidence type="ECO:0000256" key="1">
    <source>
        <dbReference type="ARBA" id="ARBA00022723"/>
    </source>
</evidence>
<dbReference type="EMBL" id="VUOB01000041">
    <property type="protein sequence ID" value="KAA2258578.1"/>
    <property type="molecule type" value="Genomic_DNA"/>
</dbReference>
<reference evidence="6 7" key="1">
    <citation type="submission" date="2019-09" db="EMBL/GenBank/DDBJ databases">
        <title>Goodfellowia gen. nov., a new genus of the Pseudonocardineae related to Actinoalloteichus, containing Goodfellowia coeruleoviolacea gen. nov., comb. nov. gen. nov., comb. nov.</title>
        <authorList>
            <person name="Labeda D."/>
        </authorList>
    </citation>
    <scope>NUCLEOTIDE SEQUENCE [LARGE SCALE GENOMIC DNA]</scope>
    <source>
        <strain evidence="6 7">AN110305</strain>
    </source>
</reference>
<gene>
    <name evidence="6" type="ORF">F0L68_22240</name>
</gene>
<dbReference type="RefSeq" id="WP_149851575.1">
    <property type="nucleotide sequence ID" value="NZ_VUOB01000041.1"/>
</dbReference>
<feature type="region of interest" description="Disordered" evidence="4">
    <location>
        <begin position="1"/>
        <end position="23"/>
    </location>
</feature>
<evidence type="ECO:0000259" key="5">
    <source>
        <dbReference type="PROSITE" id="PS51379"/>
    </source>
</evidence>
<dbReference type="InterPro" id="IPR017900">
    <property type="entry name" value="4Fe4S_Fe_S_CS"/>
</dbReference>
<keyword evidence="3" id="KW-0411">Iron-sulfur</keyword>
<sequence length="364" mass="40052">MNLDDHPTVRKIRQRPPEPPSPVVTASWLRDLAERAGADDVGFVSIETPDLAGELDHARAALPSARSYVAFCVRMNRDNVRSPARSVANTEFHHGLGDADEVGHRLTRLLQDAGYHAINPAAAFPQEMDRFPGRGWVISHKLVAQAAGLGRIGLHRNVIHPRFGNFILLGTVVTDLVVDEPTEPIDYNPCLKCKLCVAACPVGAISKDGGFDFQACLTHNYREFMGGFTDWVETVADSADGADYRERVSDAETVSMWQSLAFKPNYKAAYCMAACPAGEDVIAPFLADRKGFLNEVVKPLQDKEEQVYVLPGSVAEEHVTRRFPHKTVRRVSNGLPDEVNERLRQLAPAPPRRSAAARPADGDR</sequence>
<protein>
    <submittedName>
        <fullName evidence="6">(4Fe-4S)-binding protein</fullName>
    </submittedName>
</protein>
<evidence type="ECO:0000313" key="6">
    <source>
        <dbReference type="EMBL" id="KAA2258578.1"/>
    </source>
</evidence>
<dbReference type="Gene3D" id="3.30.70.3270">
    <property type="match status" value="1"/>
</dbReference>
<dbReference type="PROSITE" id="PS51379">
    <property type="entry name" value="4FE4S_FER_2"/>
    <property type="match status" value="1"/>
</dbReference>
<dbReference type="Proteomes" id="UP000323454">
    <property type="component" value="Unassembled WGS sequence"/>
</dbReference>
<keyword evidence="7" id="KW-1185">Reference proteome</keyword>
<evidence type="ECO:0000256" key="3">
    <source>
        <dbReference type="ARBA" id="ARBA00023014"/>
    </source>
</evidence>
<evidence type="ECO:0000256" key="2">
    <source>
        <dbReference type="ARBA" id="ARBA00023004"/>
    </source>
</evidence>
<name>A0A5B2X5C8_9PSEU</name>
<dbReference type="AlphaFoldDB" id="A0A5B2X5C8"/>
<feature type="compositionally biased region" description="Low complexity" evidence="4">
    <location>
        <begin position="352"/>
        <end position="364"/>
    </location>
</feature>
<dbReference type="GO" id="GO:0046872">
    <property type="term" value="F:metal ion binding"/>
    <property type="evidence" value="ECO:0007669"/>
    <property type="project" value="UniProtKB-KW"/>
</dbReference>
<comment type="caution">
    <text evidence="6">The sequence shown here is derived from an EMBL/GenBank/DDBJ whole genome shotgun (WGS) entry which is preliminary data.</text>
</comment>
<accession>A0A5B2X5C8</accession>
<proteinExistence type="predicted"/>
<dbReference type="OrthoDB" id="9815745at2"/>
<dbReference type="PROSITE" id="PS00198">
    <property type="entry name" value="4FE4S_FER_1"/>
    <property type="match status" value="1"/>
</dbReference>
<evidence type="ECO:0000256" key="4">
    <source>
        <dbReference type="SAM" id="MobiDB-lite"/>
    </source>
</evidence>
<evidence type="ECO:0000313" key="7">
    <source>
        <dbReference type="Proteomes" id="UP000323454"/>
    </source>
</evidence>
<dbReference type="InterPro" id="IPR017896">
    <property type="entry name" value="4Fe4S_Fe-S-bd"/>
</dbReference>
<dbReference type="SUPFAM" id="SSF46548">
    <property type="entry name" value="alpha-helical ferredoxin"/>
    <property type="match status" value="1"/>
</dbReference>
<keyword evidence="2" id="KW-0408">Iron</keyword>
<keyword evidence="1" id="KW-0479">Metal-binding</keyword>
<organism evidence="6 7">
    <name type="scientific">Solihabitans fulvus</name>
    <dbReference type="NCBI Taxonomy" id="1892852"/>
    <lineage>
        <taxon>Bacteria</taxon>
        <taxon>Bacillati</taxon>
        <taxon>Actinomycetota</taxon>
        <taxon>Actinomycetes</taxon>
        <taxon>Pseudonocardiales</taxon>
        <taxon>Pseudonocardiaceae</taxon>
        <taxon>Solihabitans</taxon>
    </lineage>
</organism>
<feature type="region of interest" description="Disordered" evidence="4">
    <location>
        <begin position="333"/>
        <end position="364"/>
    </location>
</feature>
<dbReference type="GO" id="GO:0051536">
    <property type="term" value="F:iron-sulfur cluster binding"/>
    <property type="evidence" value="ECO:0007669"/>
    <property type="project" value="UniProtKB-KW"/>
</dbReference>